<dbReference type="PANTHER" id="PTHR38037:SF1">
    <property type="entry name" value="ATP-DEPENDENT ZINC PROTEASE DOMAIN-CONTAINING PROTEIN-RELATED"/>
    <property type="match status" value="1"/>
</dbReference>
<evidence type="ECO:0000313" key="3">
    <source>
        <dbReference type="Proteomes" id="UP001589698"/>
    </source>
</evidence>
<keyword evidence="2" id="KW-0378">Hydrolase</keyword>
<protein>
    <submittedName>
        <fullName evidence="2">ATP-dependent zinc protease</fullName>
    </submittedName>
</protein>
<reference evidence="2 3" key="1">
    <citation type="submission" date="2024-09" db="EMBL/GenBank/DDBJ databases">
        <authorList>
            <person name="Sun Q."/>
            <person name="Mori K."/>
        </authorList>
    </citation>
    <scope>NUCLEOTIDE SEQUENCE [LARGE SCALE GENOMIC DNA]</scope>
    <source>
        <strain evidence="2 3">CCM 8654</strain>
    </source>
</reference>
<dbReference type="SUPFAM" id="SSF50630">
    <property type="entry name" value="Acid proteases"/>
    <property type="match status" value="1"/>
</dbReference>
<name>A0ABV6E134_9ACTN</name>
<sequence>MSSTPPPPVDPDDATAPPSAAKVILGWREWVGLPQAGVAWMKAKIDTGARSSSIHAFDLESYVRDGAEWVRFSIHPWQRSDDDHVELSLPVLDVREVRSSNGQVERRYAVAMDVTLAGRTITTEMTLSNRDEMGFRMLVGREALERGFLVDSSLSYAGGKPRRAVRRKNWGR</sequence>
<keyword evidence="2" id="KW-0645">Protease</keyword>
<dbReference type="Gene3D" id="2.40.70.10">
    <property type="entry name" value="Acid Proteases"/>
    <property type="match status" value="1"/>
</dbReference>
<organism evidence="2 3">
    <name type="scientific">Nocardioides zeicaulis</name>
    <dbReference type="NCBI Taxonomy" id="1776857"/>
    <lineage>
        <taxon>Bacteria</taxon>
        <taxon>Bacillati</taxon>
        <taxon>Actinomycetota</taxon>
        <taxon>Actinomycetes</taxon>
        <taxon>Propionibacteriales</taxon>
        <taxon>Nocardioidaceae</taxon>
        <taxon>Nocardioides</taxon>
    </lineage>
</organism>
<evidence type="ECO:0000259" key="1">
    <source>
        <dbReference type="Pfam" id="PF05618"/>
    </source>
</evidence>
<dbReference type="GO" id="GO:0008233">
    <property type="term" value="F:peptidase activity"/>
    <property type="evidence" value="ECO:0007669"/>
    <property type="project" value="UniProtKB-KW"/>
</dbReference>
<dbReference type="Pfam" id="PF05618">
    <property type="entry name" value="Zn_protease"/>
    <property type="match status" value="1"/>
</dbReference>
<gene>
    <name evidence="2" type="ORF">ACFFJG_09400</name>
</gene>
<dbReference type="RefSeq" id="WP_378518357.1">
    <property type="nucleotide sequence ID" value="NZ_CBCSDI010000078.1"/>
</dbReference>
<dbReference type="InterPro" id="IPR008503">
    <property type="entry name" value="Asp_endopeptidase"/>
</dbReference>
<comment type="caution">
    <text evidence="2">The sequence shown here is derived from an EMBL/GenBank/DDBJ whole genome shotgun (WGS) entry which is preliminary data.</text>
</comment>
<dbReference type="InterPro" id="IPR021109">
    <property type="entry name" value="Peptidase_aspartic_dom_sf"/>
</dbReference>
<feature type="domain" description="Retropepsin-like aspartic endopeptidase" evidence="1">
    <location>
        <begin position="24"/>
        <end position="157"/>
    </location>
</feature>
<evidence type="ECO:0000313" key="2">
    <source>
        <dbReference type="EMBL" id="MFC0222697.1"/>
    </source>
</evidence>
<dbReference type="Proteomes" id="UP001589698">
    <property type="component" value="Unassembled WGS sequence"/>
</dbReference>
<dbReference type="GO" id="GO:0006508">
    <property type="term" value="P:proteolysis"/>
    <property type="evidence" value="ECO:0007669"/>
    <property type="project" value="UniProtKB-KW"/>
</dbReference>
<proteinExistence type="predicted"/>
<dbReference type="PANTHER" id="PTHR38037">
    <property type="entry name" value="ZN_PROTEASE DOMAIN-CONTAINING PROTEIN"/>
    <property type="match status" value="1"/>
</dbReference>
<keyword evidence="3" id="KW-1185">Reference proteome</keyword>
<accession>A0ABV6E134</accession>
<dbReference type="EMBL" id="JBHLXH010000001">
    <property type="protein sequence ID" value="MFC0222697.1"/>
    <property type="molecule type" value="Genomic_DNA"/>
</dbReference>